<dbReference type="PROSITE" id="PS00761">
    <property type="entry name" value="SPASE_I_3"/>
    <property type="match status" value="1"/>
</dbReference>
<dbReference type="PRINTS" id="PR00727">
    <property type="entry name" value="LEADERPTASE"/>
</dbReference>
<keyword evidence="9" id="KW-1185">Reference proteome</keyword>
<evidence type="ECO:0000256" key="3">
    <source>
        <dbReference type="ARBA" id="ARBA00013208"/>
    </source>
</evidence>
<comment type="subcellular location">
    <subcellularLocation>
        <location evidence="6">Membrane</location>
        <topology evidence="6">Single-pass type II membrane protein</topology>
    </subcellularLocation>
</comment>
<accession>A0ABV3ZJT4</accession>
<organism evidence="8 9">
    <name type="scientific">Danxiaibacter flavus</name>
    <dbReference type="NCBI Taxonomy" id="3049108"/>
    <lineage>
        <taxon>Bacteria</taxon>
        <taxon>Pseudomonadati</taxon>
        <taxon>Bacteroidota</taxon>
        <taxon>Chitinophagia</taxon>
        <taxon>Chitinophagales</taxon>
        <taxon>Chitinophagaceae</taxon>
        <taxon>Danxiaibacter</taxon>
    </lineage>
</organism>
<evidence type="ECO:0000259" key="7">
    <source>
        <dbReference type="Pfam" id="PF10502"/>
    </source>
</evidence>
<keyword evidence="5 6" id="KW-0378">Hydrolase</keyword>
<keyword evidence="6" id="KW-0472">Membrane</keyword>
<dbReference type="CDD" id="cd06530">
    <property type="entry name" value="S26_SPase_I"/>
    <property type="match status" value="2"/>
</dbReference>
<evidence type="ECO:0000256" key="2">
    <source>
        <dbReference type="ARBA" id="ARBA00009370"/>
    </source>
</evidence>
<feature type="transmembrane region" description="Helical" evidence="6">
    <location>
        <begin position="51"/>
        <end position="74"/>
    </location>
</feature>
<dbReference type="PANTHER" id="PTHR43390">
    <property type="entry name" value="SIGNAL PEPTIDASE I"/>
    <property type="match status" value="1"/>
</dbReference>
<dbReference type="PANTHER" id="PTHR43390:SF1">
    <property type="entry name" value="CHLOROPLAST PROCESSING PEPTIDASE"/>
    <property type="match status" value="1"/>
</dbReference>
<dbReference type="InterPro" id="IPR036286">
    <property type="entry name" value="LexA/Signal_pep-like_sf"/>
</dbReference>
<dbReference type="InterPro" id="IPR019758">
    <property type="entry name" value="Pept_S26A_signal_pept_1_CS"/>
</dbReference>
<dbReference type="InterPro" id="IPR000223">
    <property type="entry name" value="Pept_S26A_signal_pept_1"/>
</dbReference>
<gene>
    <name evidence="8" type="primary">lepB</name>
    <name evidence="8" type="ORF">QTN47_18030</name>
</gene>
<feature type="domain" description="Peptidase S26" evidence="7">
    <location>
        <begin position="453"/>
        <end position="494"/>
    </location>
</feature>
<proteinExistence type="inferred from homology"/>
<name>A0ABV3ZJT4_9BACT</name>
<protein>
    <recommendedName>
        <fullName evidence="4 6">Signal peptidase I</fullName>
        <ecNumber evidence="3 6">3.4.21.89</ecNumber>
    </recommendedName>
</protein>
<evidence type="ECO:0000256" key="1">
    <source>
        <dbReference type="ARBA" id="ARBA00000677"/>
    </source>
</evidence>
<evidence type="ECO:0000313" key="8">
    <source>
        <dbReference type="EMBL" id="MEX6689414.1"/>
    </source>
</evidence>
<keyword evidence="6" id="KW-1133">Transmembrane helix</keyword>
<dbReference type="RefSeq" id="WP_369330821.1">
    <property type="nucleotide sequence ID" value="NZ_JAULBC010000006.1"/>
</dbReference>
<comment type="similarity">
    <text evidence="2 6">Belongs to the peptidase S26 family.</text>
</comment>
<dbReference type="Pfam" id="PF18936">
    <property type="entry name" value="DUF5684"/>
    <property type="match status" value="1"/>
</dbReference>
<keyword evidence="6" id="KW-0645">Protease</keyword>
<feature type="domain" description="Peptidase S26" evidence="7">
    <location>
        <begin position="121"/>
        <end position="298"/>
    </location>
</feature>
<evidence type="ECO:0000256" key="5">
    <source>
        <dbReference type="ARBA" id="ARBA00022801"/>
    </source>
</evidence>
<sequence length="512" mass="58577">MTLLILLLFIAGWGAGMYGMFKKAGIAGWKALIPFYNTWQIVEKCNIKRYWFWLQLVPVAGQFVTIWITIIFVMHFGKFSLLDHTLTVLAPFLCFPYLGFSKGETFKGAKHVAQYKKSTVREWIDAAAFAIVAATIIRTFIFEAYAIPSGSMENTLLVNEFLFVNKMSYGARLPQTPLSFPFVHNVMPGSETQPSYLKWIELPYKRLPGFTMIKRNDVIVFNMPEGDTIINVSGFGSKVLYYDVLREQYKGNRDALEADYPVLVHPADKTDNYIKRCVAVGGDVLEIKDGVVYINGQRGFVPPDAKMEYMVETNGPAFSKDYLEAELGFEFINDSESGNDFEHSDDLQILGDNKYVMYLSERNIAKVKKLHGVVKVTPDLKSGADANLFPFKTDTYKWNLDNYGPLTIPAKGATVQLNANNIALYQRIIDTYEHNTFKAINGKFFINDKETSSYTFKYNYYWMMGDNRHNSQDSRYWGFVPETHIVGKPSFIWFSHTAGWKPRWSRLFTGIK</sequence>
<feature type="transmembrane region" description="Helical" evidence="6">
    <location>
        <begin position="126"/>
        <end position="147"/>
    </location>
</feature>
<dbReference type="EMBL" id="JAULBC010000006">
    <property type="protein sequence ID" value="MEX6689414.1"/>
    <property type="molecule type" value="Genomic_DNA"/>
</dbReference>
<dbReference type="NCBIfam" id="TIGR02227">
    <property type="entry name" value="sigpep_I_bact"/>
    <property type="match status" value="1"/>
</dbReference>
<keyword evidence="6" id="KW-0812">Transmembrane</keyword>
<dbReference type="SUPFAM" id="SSF51306">
    <property type="entry name" value="LexA/Signal peptidase"/>
    <property type="match status" value="1"/>
</dbReference>
<dbReference type="Proteomes" id="UP001560573">
    <property type="component" value="Unassembled WGS sequence"/>
</dbReference>
<comment type="caution">
    <text evidence="6">Lacks conserved residue(s) required for the propagation of feature annotation.</text>
</comment>
<evidence type="ECO:0000313" key="9">
    <source>
        <dbReference type="Proteomes" id="UP001560573"/>
    </source>
</evidence>
<dbReference type="InterPro" id="IPR043739">
    <property type="entry name" value="DUF5684"/>
</dbReference>
<dbReference type="InterPro" id="IPR019533">
    <property type="entry name" value="Peptidase_S26"/>
</dbReference>
<dbReference type="Pfam" id="PF10502">
    <property type="entry name" value="Peptidase_S26"/>
    <property type="match status" value="2"/>
</dbReference>
<evidence type="ECO:0000256" key="4">
    <source>
        <dbReference type="ARBA" id="ARBA00019232"/>
    </source>
</evidence>
<dbReference type="EC" id="3.4.21.89" evidence="3 6"/>
<feature type="transmembrane region" description="Helical" evidence="6">
    <location>
        <begin position="81"/>
        <end position="100"/>
    </location>
</feature>
<comment type="caution">
    <text evidence="8">The sequence shown here is derived from an EMBL/GenBank/DDBJ whole genome shotgun (WGS) entry which is preliminary data.</text>
</comment>
<evidence type="ECO:0000256" key="6">
    <source>
        <dbReference type="RuleBase" id="RU362042"/>
    </source>
</evidence>
<comment type="catalytic activity">
    <reaction evidence="1 6">
        <text>Cleavage of hydrophobic, N-terminal signal or leader sequences from secreted and periplasmic proteins.</text>
        <dbReference type="EC" id="3.4.21.89"/>
    </reaction>
</comment>
<dbReference type="Gene3D" id="2.10.109.10">
    <property type="entry name" value="Umud Fragment, subunit A"/>
    <property type="match status" value="2"/>
</dbReference>
<dbReference type="GO" id="GO:0009003">
    <property type="term" value="F:signal peptidase activity"/>
    <property type="evidence" value="ECO:0007669"/>
    <property type="project" value="UniProtKB-EC"/>
</dbReference>
<reference evidence="8 9" key="1">
    <citation type="submission" date="2023-07" db="EMBL/GenBank/DDBJ databases">
        <authorList>
            <person name="Lian W.-H."/>
        </authorList>
    </citation>
    <scope>NUCLEOTIDE SEQUENCE [LARGE SCALE GENOMIC DNA]</scope>
    <source>
        <strain evidence="8 9">SYSU DXS3180</strain>
    </source>
</reference>